<accession>A0A351U5P3</accession>
<dbReference type="Proteomes" id="UP000777265">
    <property type="component" value="Unassembled WGS sequence"/>
</dbReference>
<reference evidence="1" key="2">
    <citation type="submission" date="2020-01" db="EMBL/GenBank/DDBJ databases">
        <authorList>
            <person name="Campanaro S."/>
        </authorList>
    </citation>
    <scope>NUCLEOTIDE SEQUENCE</scope>
    <source>
        <strain evidence="1">AS06rmzACSIP_7</strain>
    </source>
</reference>
<dbReference type="InterPro" id="IPR012349">
    <property type="entry name" value="Split_barrel_FMN-bd"/>
</dbReference>
<name>A0A351U5P3_9BACT</name>
<evidence type="ECO:0000313" key="1">
    <source>
        <dbReference type="EMBL" id="NLW36291.1"/>
    </source>
</evidence>
<dbReference type="AlphaFoldDB" id="A0A351U5P3"/>
<evidence type="ECO:0000313" key="2">
    <source>
        <dbReference type="Proteomes" id="UP000777265"/>
    </source>
</evidence>
<gene>
    <name evidence="1" type="ORF">GXY80_12580</name>
</gene>
<comment type="caution">
    <text evidence="1">The sequence shown here is derived from an EMBL/GenBank/DDBJ whole genome shotgun (WGS) entry which is preliminary data.</text>
</comment>
<reference evidence="1" key="1">
    <citation type="journal article" date="2020" name="Biotechnol. Biofuels">
        <title>New insights from the biogas microbiome by comprehensive genome-resolved metagenomics of nearly 1600 species originating from multiple anaerobic digesters.</title>
        <authorList>
            <person name="Campanaro S."/>
            <person name="Treu L."/>
            <person name="Rodriguez-R L.M."/>
            <person name="Kovalovszki A."/>
            <person name="Ziels R.M."/>
            <person name="Maus I."/>
            <person name="Zhu X."/>
            <person name="Kougias P.G."/>
            <person name="Basile A."/>
            <person name="Luo G."/>
            <person name="Schluter A."/>
            <person name="Konstantinidis K.T."/>
            <person name="Angelidaki I."/>
        </authorList>
    </citation>
    <scope>NUCLEOTIDE SEQUENCE</scope>
    <source>
        <strain evidence="1">AS06rmzACSIP_7</strain>
    </source>
</reference>
<organism evidence="1 2">
    <name type="scientific">Syntrophorhabdus aromaticivorans</name>
    <dbReference type="NCBI Taxonomy" id="328301"/>
    <lineage>
        <taxon>Bacteria</taxon>
        <taxon>Pseudomonadati</taxon>
        <taxon>Thermodesulfobacteriota</taxon>
        <taxon>Syntrophorhabdia</taxon>
        <taxon>Syntrophorhabdales</taxon>
        <taxon>Syntrophorhabdaceae</taxon>
        <taxon>Syntrophorhabdus</taxon>
    </lineage>
</organism>
<dbReference type="EMBL" id="JAAYEE010000232">
    <property type="protein sequence ID" value="NLW36291.1"/>
    <property type="molecule type" value="Genomic_DNA"/>
</dbReference>
<dbReference type="Gene3D" id="2.30.110.10">
    <property type="entry name" value="Electron Transport, Fmn-binding Protein, Chain A"/>
    <property type="match status" value="1"/>
</dbReference>
<protein>
    <submittedName>
        <fullName evidence="1">Pyridoxamine 5'-phosphate oxidase family protein</fullName>
    </submittedName>
</protein>
<dbReference type="STRING" id="909663.GCA_000512235_01295"/>
<dbReference type="SUPFAM" id="SSF50475">
    <property type="entry name" value="FMN-binding split barrel"/>
    <property type="match status" value="1"/>
</dbReference>
<sequence>MTLSEYFESTHGRYILATADSKGIVDAAVYSRPHVIDEETVVLIMLDHLSHANLQSNPHAVFLFMEAGEKYMGKRLFLTKIREEEDQETIEQFRRRKSYYLPEEDKKRRFLVFFRIDKVLPLVGEHE</sequence>
<proteinExistence type="predicted"/>